<organism evidence="2 3">
    <name type="scientific">Sulfitobacter undariae</name>
    <dbReference type="NCBI Taxonomy" id="1563671"/>
    <lineage>
        <taxon>Bacteria</taxon>
        <taxon>Pseudomonadati</taxon>
        <taxon>Pseudomonadota</taxon>
        <taxon>Alphaproteobacteria</taxon>
        <taxon>Rhodobacterales</taxon>
        <taxon>Roseobacteraceae</taxon>
        <taxon>Sulfitobacter</taxon>
    </lineage>
</organism>
<keyword evidence="1" id="KW-0812">Transmembrane</keyword>
<keyword evidence="1" id="KW-0472">Membrane</keyword>
<dbReference type="AlphaFoldDB" id="A0A7W6E7D7"/>
<sequence>MDITFEQRLMRLSGTSGHNTTTPPVLPALSSSKPIGPIAVIFYGLLGFAFAMTTTFMNVNYERITDDMSAGIPAATLVFTVLIGFAALSLLLMALMLLIALGQSLFGKKSKSNWLRLGVFVAGLSLGGVATTTAPLALYYMQLMSLLG</sequence>
<evidence type="ECO:0000313" key="3">
    <source>
        <dbReference type="Proteomes" id="UP000530268"/>
    </source>
</evidence>
<reference evidence="2 3" key="1">
    <citation type="submission" date="2020-08" db="EMBL/GenBank/DDBJ databases">
        <title>Genomic Encyclopedia of Type Strains, Phase IV (KMG-IV): sequencing the most valuable type-strain genomes for metagenomic binning, comparative biology and taxonomic classification.</title>
        <authorList>
            <person name="Goeker M."/>
        </authorList>
    </citation>
    <scope>NUCLEOTIDE SEQUENCE [LARGE SCALE GENOMIC DNA]</scope>
    <source>
        <strain evidence="2 3">DSM 102234</strain>
    </source>
</reference>
<keyword evidence="1" id="KW-1133">Transmembrane helix</keyword>
<dbReference type="EMBL" id="JACIEI010000002">
    <property type="protein sequence ID" value="MBB3993405.1"/>
    <property type="molecule type" value="Genomic_DNA"/>
</dbReference>
<feature type="transmembrane region" description="Helical" evidence="1">
    <location>
        <begin position="38"/>
        <end position="57"/>
    </location>
</feature>
<evidence type="ECO:0000256" key="1">
    <source>
        <dbReference type="SAM" id="Phobius"/>
    </source>
</evidence>
<protein>
    <submittedName>
        <fullName evidence="2">Uncharacterized protein</fullName>
    </submittedName>
</protein>
<accession>A0A7W6E7D7</accession>
<gene>
    <name evidence="2" type="ORF">GGR95_001033</name>
</gene>
<feature type="transmembrane region" description="Helical" evidence="1">
    <location>
        <begin position="77"/>
        <end position="102"/>
    </location>
</feature>
<name>A0A7W6E7D7_9RHOB</name>
<dbReference type="Proteomes" id="UP000530268">
    <property type="component" value="Unassembled WGS sequence"/>
</dbReference>
<evidence type="ECO:0000313" key="2">
    <source>
        <dbReference type="EMBL" id="MBB3993405.1"/>
    </source>
</evidence>
<comment type="caution">
    <text evidence="2">The sequence shown here is derived from an EMBL/GenBank/DDBJ whole genome shotgun (WGS) entry which is preliminary data.</text>
</comment>
<proteinExistence type="predicted"/>
<feature type="transmembrane region" description="Helical" evidence="1">
    <location>
        <begin position="114"/>
        <end position="141"/>
    </location>
</feature>
<dbReference type="RefSeq" id="WP_184563442.1">
    <property type="nucleotide sequence ID" value="NZ_JACIEI010000002.1"/>
</dbReference>
<keyword evidence="3" id="KW-1185">Reference proteome</keyword>